<evidence type="ECO:0000256" key="5">
    <source>
        <dbReference type="ARBA" id="ARBA00022989"/>
    </source>
</evidence>
<keyword evidence="7 8" id="KW-0012">Acyltransferase</keyword>
<dbReference type="AlphaFoldDB" id="A0A6N2K5I9"/>
<feature type="region of interest" description="Disordered" evidence="9">
    <location>
        <begin position="456"/>
        <end position="485"/>
    </location>
</feature>
<proteinExistence type="inferred from homology"/>
<evidence type="ECO:0000256" key="1">
    <source>
        <dbReference type="ARBA" id="ARBA00004127"/>
    </source>
</evidence>
<dbReference type="InterPro" id="IPR001594">
    <property type="entry name" value="Palmitoyltrfase_DHHC"/>
</dbReference>
<feature type="transmembrane region" description="Helical" evidence="8">
    <location>
        <begin position="35"/>
        <end position="55"/>
    </location>
</feature>
<feature type="compositionally biased region" description="Basic and acidic residues" evidence="9">
    <location>
        <begin position="459"/>
        <end position="475"/>
    </location>
</feature>
<evidence type="ECO:0000313" key="11">
    <source>
        <dbReference type="EMBL" id="VFU21192.1"/>
    </source>
</evidence>
<keyword evidence="3 8" id="KW-0808">Transferase</keyword>
<dbReference type="GO" id="GO:0005794">
    <property type="term" value="C:Golgi apparatus"/>
    <property type="evidence" value="ECO:0007669"/>
    <property type="project" value="TreeGrafter"/>
</dbReference>
<dbReference type="GO" id="GO:0006612">
    <property type="term" value="P:protein targeting to membrane"/>
    <property type="evidence" value="ECO:0007669"/>
    <property type="project" value="TreeGrafter"/>
</dbReference>
<organism evidence="11">
    <name type="scientific">Salix viminalis</name>
    <name type="common">Common osier</name>
    <name type="synonym">Basket willow</name>
    <dbReference type="NCBI Taxonomy" id="40686"/>
    <lineage>
        <taxon>Eukaryota</taxon>
        <taxon>Viridiplantae</taxon>
        <taxon>Streptophyta</taxon>
        <taxon>Embryophyta</taxon>
        <taxon>Tracheophyta</taxon>
        <taxon>Spermatophyta</taxon>
        <taxon>Magnoliopsida</taxon>
        <taxon>eudicotyledons</taxon>
        <taxon>Gunneridae</taxon>
        <taxon>Pentapetalae</taxon>
        <taxon>rosids</taxon>
        <taxon>fabids</taxon>
        <taxon>Malpighiales</taxon>
        <taxon>Salicaceae</taxon>
        <taxon>Saliceae</taxon>
        <taxon>Salix</taxon>
    </lineage>
</organism>
<gene>
    <name evidence="11" type="ORF">SVIM_LOCUS11514</name>
</gene>
<feature type="compositionally biased region" description="Polar residues" evidence="9">
    <location>
        <begin position="476"/>
        <end position="485"/>
    </location>
</feature>
<evidence type="ECO:0000256" key="2">
    <source>
        <dbReference type="ARBA" id="ARBA00008574"/>
    </source>
</evidence>
<dbReference type="GO" id="GO:0005783">
    <property type="term" value="C:endoplasmic reticulum"/>
    <property type="evidence" value="ECO:0007669"/>
    <property type="project" value="TreeGrafter"/>
</dbReference>
<comment type="similarity">
    <text evidence="2 8">Belongs to the DHHC palmitoyltransferase family.</text>
</comment>
<feature type="transmembrane region" description="Helical" evidence="8">
    <location>
        <begin position="67"/>
        <end position="88"/>
    </location>
</feature>
<dbReference type="PANTHER" id="PTHR22883:SF391">
    <property type="entry name" value="PROTEIN S-ACYLTRANSFERASE 3-RELATED"/>
    <property type="match status" value="1"/>
</dbReference>
<dbReference type="GO" id="GO:0019706">
    <property type="term" value="F:protein-cysteine S-palmitoyltransferase activity"/>
    <property type="evidence" value="ECO:0007669"/>
    <property type="project" value="UniProtKB-EC"/>
</dbReference>
<comment type="domain">
    <text evidence="8">The DHHC domain is required for palmitoyltransferase activity.</text>
</comment>
<accession>A0A6N2K5I9</accession>
<name>A0A6N2K5I9_SALVM</name>
<dbReference type="EC" id="2.3.1.225" evidence="8"/>
<dbReference type="InterPro" id="IPR039859">
    <property type="entry name" value="PFA4/ZDH16/20/ERF2-like"/>
</dbReference>
<evidence type="ECO:0000256" key="7">
    <source>
        <dbReference type="ARBA" id="ARBA00023315"/>
    </source>
</evidence>
<evidence type="ECO:0000256" key="9">
    <source>
        <dbReference type="SAM" id="MobiDB-lite"/>
    </source>
</evidence>
<dbReference type="PROSITE" id="PS50216">
    <property type="entry name" value="DHHC"/>
    <property type="match status" value="1"/>
</dbReference>
<feature type="transmembrane region" description="Helical" evidence="8">
    <location>
        <begin position="188"/>
        <end position="211"/>
    </location>
</feature>
<feature type="transmembrane region" description="Helical" evidence="8">
    <location>
        <begin position="231"/>
        <end position="253"/>
    </location>
</feature>
<comment type="subcellular location">
    <subcellularLocation>
        <location evidence="1">Endomembrane system</location>
        <topology evidence="1">Multi-pass membrane protein</topology>
    </subcellularLocation>
</comment>
<evidence type="ECO:0000256" key="3">
    <source>
        <dbReference type="ARBA" id="ARBA00022679"/>
    </source>
</evidence>
<feature type="domain" description="Palmitoyltransferase DHHC" evidence="10">
    <location>
        <begin position="143"/>
        <end position="264"/>
    </location>
</feature>
<sequence length="485" mass="54662">MDKGHKPKRLYQVWKGSNRFFCGGRLIFGPDVASIFLTTLLIAAPAIAFCIKVYNKIVDKGSVNARWFPVLVVGSILTVLNLVFLFLTSFRDPGIVRRNTRPTESDETGGADTQSTEWISGRTSNLKLPRTKDMMVNGHTVKVKYCDTCLLYRSPRASHCSICNNCVQRFDHHCPWVGQCIGIRNYRFFFMFVSTATILCLYVFGFSWIFILNGKRNVWKNITHDILADFLMVYCFISVWFVGLTAFHSYLICTNQTTYENFRYQYDKKENPYNRGVIRNIREIFFSKILPSMNKFRSFVDEDEHMEVGSLTPNLGDNLDRSKERIDIEMGAKVAGASNCSLPEFLQNLDCNDDSDDNLKTKEEDGRPVMDPFFHGELDLKESVQISIVGNGSIESVQCPNASDGLGEFARSSRESGQKSIAEDGAGESVQSSIADNAVIESSQNFTSEDGVFINNSIVEDRTNPAEGRTDDHNSHQTTAPVLQV</sequence>
<keyword evidence="6 8" id="KW-0472">Membrane</keyword>
<evidence type="ECO:0000256" key="6">
    <source>
        <dbReference type="ARBA" id="ARBA00023136"/>
    </source>
</evidence>
<keyword evidence="4 8" id="KW-0812">Transmembrane</keyword>
<evidence type="ECO:0000259" key="10">
    <source>
        <dbReference type="Pfam" id="PF01529"/>
    </source>
</evidence>
<dbReference type="EMBL" id="CAADRP010000002">
    <property type="protein sequence ID" value="VFU21192.1"/>
    <property type="molecule type" value="Genomic_DNA"/>
</dbReference>
<keyword evidence="5 8" id="KW-1133">Transmembrane helix</keyword>
<dbReference type="Pfam" id="PF01529">
    <property type="entry name" value="DHHC"/>
    <property type="match status" value="1"/>
</dbReference>
<evidence type="ECO:0000256" key="8">
    <source>
        <dbReference type="RuleBase" id="RU079119"/>
    </source>
</evidence>
<protein>
    <recommendedName>
        <fullName evidence="8">S-acyltransferase</fullName>
        <ecNumber evidence="8">2.3.1.225</ecNumber>
    </recommendedName>
    <alternativeName>
        <fullName evidence="8">Palmitoyltransferase</fullName>
    </alternativeName>
</protein>
<dbReference type="PANTHER" id="PTHR22883">
    <property type="entry name" value="ZINC FINGER DHHC DOMAIN CONTAINING PROTEIN"/>
    <property type="match status" value="1"/>
</dbReference>
<reference evidence="11" key="1">
    <citation type="submission" date="2019-03" db="EMBL/GenBank/DDBJ databases">
        <authorList>
            <person name="Mank J."/>
            <person name="Almeida P."/>
        </authorList>
    </citation>
    <scope>NUCLEOTIDE SEQUENCE</scope>
    <source>
        <strain evidence="11">78183</strain>
    </source>
</reference>
<evidence type="ECO:0000256" key="4">
    <source>
        <dbReference type="ARBA" id="ARBA00022692"/>
    </source>
</evidence>
<comment type="catalytic activity">
    <reaction evidence="8">
        <text>L-cysteinyl-[protein] + hexadecanoyl-CoA = S-hexadecanoyl-L-cysteinyl-[protein] + CoA</text>
        <dbReference type="Rhea" id="RHEA:36683"/>
        <dbReference type="Rhea" id="RHEA-COMP:10131"/>
        <dbReference type="Rhea" id="RHEA-COMP:11032"/>
        <dbReference type="ChEBI" id="CHEBI:29950"/>
        <dbReference type="ChEBI" id="CHEBI:57287"/>
        <dbReference type="ChEBI" id="CHEBI:57379"/>
        <dbReference type="ChEBI" id="CHEBI:74151"/>
        <dbReference type="EC" id="2.3.1.225"/>
    </reaction>
</comment>
<feature type="region of interest" description="Disordered" evidence="9">
    <location>
        <begin position="405"/>
        <end position="430"/>
    </location>
</feature>